<protein>
    <recommendedName>
        <fullName evidence="1">MULE transposase domain-containing protein</fullName>
    </recommendedName>
</protein>
<dbReference type="EMBL" id="QKWP01000185">
    <property type="protein sequence ID" value="RIB25160.1"/>
    <property type="molecule type" value="Genomic_DNA"/>
</dbReference>
<sequence>MANEDEFDNADLCFVKERGAENETDEDEFSDSEELYPLAKGQSFMDWKDVESYFAKHGCERGFAFLLVKSELDKNDRIPQYRVYYCSKGRRFESKKKAHTLEERSKTHKNTGCEFHINFQRWKNDNQIRISGIIGKHSHQMSENIQMVASQYHCLTPEMQKDIELLATSSVHTGAIINVLTHKYPDQYIHACCVYNIVQNIKAEKGKLSNAGAAYKELMRRKQETPGWFVDAKFEGSYNHLMGLLWLHPKQIDIWSCFYDIMLLDTTCKTNRFNMIMCVVVCVDNHNRSCLVATALIIDEQKATF</sequence>
<gene>
    <name evidence="2" type="ORF">C2G38_2166612</name>
</gene>
<organism evidence="2 3">
    <name type="scientific">Gigaspora rosea</name>
    <dbReference type="NCBI Taxonomy" id="44941"/>
    <lineage>
        <taxon>Eukaryota</taxon>
        <taxon>Fungi</taxon>
        <taxon>Fungi incertae sedis</taxon>
        <taxon>Mucoromycota</taxon>
        <taxon>Glomeromycotina</taxon>
        <taxon>Glomeromycetes</taxon>
        <taxon>Diversisporales</taxon>
        <taxon>Gigasporaceae</taxon>
        <taxon>Gigaspora</taxon>
    </lineage>
</organism>
<dbReference type="PANTHER" id="PTHR47718:SF3">
    <property type="entry name" value="PROTEIN FAR1-RELATED SEQUENCE 5-LIKE"/>
    <property type="match status" value="1"/>
</dbReference>
<dbReference type="Pfam" id="PF10551">
    <property type="entry name" value="MULE"/>
    <property type="match status" value="1"/>
</dbReference>
<proteinExistence type="predicted"/>
<evidence type="ECO:0000259" key="1">
    <source>
        <dbReference type="Pfam" id="PF10551"/>
    </source>
</evidence>
<accession>A0A397VRI5</accession>
<dbReference type="OrthoDB" id="2422440at2759"/>
<dbReference type="PANTHER" id="PTHR47718">
    <property type="entry name" value="OS01G0519700 PROTEIN"/>
    <property type="match status" value="1"/>
</dbReference>
<reference evidence="2 3" key="1">
    <citation type="submission" date="2018-06" db="EMBL/GenBank/DDBJ databases">
        <title>Comparative genomics reveals the genomic features of Rhizophagus irregularis, R. cerebriforme, R. diaphanum and Gigaspora rosea, and their symbiotic lifestyle signature.</title>
        <authorList>
            <person name="Morin E."/>
            <person name="San Clemente H."/>
            <person name="Chen E.C.H."/>
            <person name="De La Providencia I."/>
            <person name="Hainaut M."/>
            <person name="Kuo A."/>
            <person name="Kohler A."/>
            <person name="Murat C."/>
            <person name="Tang N."/>
            <person name="Roy S."/>
            <person name="Loubradou J."/>
            <person name="Henrissat B."/>
            <person name="Grigoriev I.V."/>
            <person name="Corradi N."/>
            <person name="Roux C."/>
            <person name="Martin F.M."/>
        </authorList>
    </citation>
    <scope>NUCLEOTIDE SEQUENCE [LARGE SCALE GENOMIC DNA]</scope>
    <source>
        <strain evidence="2 3">DAOM 194757</strain>
    </source>
</reference>
<feature type="domain" description="MULE transposase" evidence="1">
    <location>
        <begin position="262"/>
        <end position="305"/>
    </location>
</feature>
<keyword evidence="3" id="KW-1185">Reference proteome</keyword>
<dbReference type="InterPro" id="IPR018289">
    <property type="entry name" value="MULE_transposase_dom"/>
</dbReference>
<evidence type="ECO:0000313" key="3">
    <source>
        <dbReference type="Proteomes" id="UP000266673"/>
    </source>
</evidence>
<comment type="caution">
    <text evidence="2">The sequence shown here is derived from an EMBL/GenBank/DDBJ whole genome shotgun (WGS) entry which is preliminary data.</text>
</comment>
<dbReference type="STRING" id="44941.A0A397VRI5"/>
<dbReference type="Proteomes" id="UP000266673">
    <property type="component" value="Unassembled WGS sequence"/>
</dbReference>
<evidence type="ECO:0000313" key="2">
    <source>
        <dbReference type="EMBL" id="RIB25160.1"/>
    </source>
</evidence>
<dbReference type="AlphaFoldDB" id="A0A397VRI5"/>
<name>A0A397VRI5_9GLOM</name>